<evidence type="ECO:0000313" key="3">
    <source>
        <dbReference type="EMBL" id="MFC0525465.1"/>
    </source>
</evidence>
<feature type="transmembrane region" description="Helical" evidence="1">
    <location>
        <begin position="142"/>
        <end position="159"/>
    </location>
</feature>
<dbReference type="EMBL" id="JBHLTP010000013">
    <property type="protein sequence ID" value="MFC0525465.1"/>
    <property type="molecule type" value="Genomic_DNA"/>
</dbReference>
<feature type="transmembrane region" description="Helical" evidence="1">
    <location>
        <begin position="85"/>
        <end position="103"/>
    </location>
</feature>
<accession>A0ABV6LST0</accession>
<sequence length="401" mass="44604">MVESWLLELAKGIGRFFIHPMVYIVIGLLLLASIQRIKRERRDFGIKVFNIYSEWKGTKGIALLGGLLISVVSIAVGIVVPYAVVLLMTIFFILSSFLLRFNWISLTYTMGFTFLVLYFVPIDAVSFLPSVLSDGLAAFDPTSLPILIGIFLIVEAFLWKKHHNNASFPHYIKGGRGKLIGQHQVKRLGMIPAFMLIPGGLIEAFASWWPLFTFNGESFGLMLIPFVTGYDVKVKGLSPHQAANQIGNYVLLLSFVTLAAAIGGLYIPVLSLISVVIAILGREASVLSVKWQDRARSPLFTPRHNGLPVLGVIPYSTADKMGLIVGEQIEKVNGQAVSNEEEFHQALQRNGAYCKMEIRDASGEIKFAQSAMYQNDHYELGLIFVKDRHKKEQTKGIRVSQ</sequence>
<dbReference type="Gene3D" id="2.30.42.10">
    <property type="match status" value="1"/>
</dbReference>
<feature type="transmembrane region" description="Helical" evidence="1">
    <location>
        <begin position="188"/>
        <end position="209"/>
    </location>
</feature>
<organism evidence="3 4">
    <name type="scientific">Pontibacillus salicampi</name>
    <dbReference type="NCBI Taxonomy" id="1449801"/>
    <lineage>
        <taxon>Bacteria</taxon>
        <taxon>Bacillati</taxon>
        <taxon>Bacillota</taxon>
        <taxon>Bacilli</taxon>
        <taxon>Bacillales</taxon>
        <taxon>Bacillaceae</taxon>
        <taxon>Pontibacillus</taxon>
    </lineage>
</organism>
<gene>
    <name evidence="3" type="ORF">ACFFGV_17920</name>
</gene>
<reference evidence="3 4" key="1">
    <citation type="submission" date="2024-09" db="EMBL/GenBank/DDBJ databases">
        <authorList>
            <person name="Sun Q."/>
            <person name="Mori K."/>
        </authorList>
    </citation>
    <scope>NUCLEOTIDE SEQUENCE [LARGE SCALE GENOMIC DNA]</scope>
    <source>
        <strain evidence="3 4">NCAIM B.02529</strain>
    </source>
</reference>
<keyword evidence="1" id="KW-0812">Transmembrane</keyword>
<feature type="transmembrane region" description="Helical" evidence="1">
    <location>
        <begin position="61"/>
        <end position="79"/>
    </location>
</feature>
<keyword evidence="1" id="KW-1133">Transmembrane helix</keyword>
<feature type="transmembrane region" description="Helical" evidence="1">
    <location>
        <begin position="12"/>
        <end position="32"/>
    </location>
</feature>
<dbReference type="Proteomes" id="UP001589836">
    <property type="component" value="Unassembled WGS sequence"/>
</dbReference>
<name>A0ABV6LST0_9BACI</name>
<protein>
    <submittedName>
        <fullName evidence="3">PDZ domain-containing protein</fullName>
    </submittedName>
</protein>
<comment type="caution">
    <text evidence="3">The sequence shown here is derived from an EMBL/GenBank/DDBJ whole genome shotgun (WGS) entry which is preliminary data.</text>
</comment>
<keyword evidence="4" id="KW-1185">Reference proteome</keyword>
<evidence type="ECO:0000313" key="4">
    <source>
        <dbReference type="Proteomes" id="UP001589836"/>
    </source>
</evidence>
<proteinExistence type="predicted"/>
<feature type="transmembrane region" description="Helical" evidence="1">
    <location>
        <begin position="110"/>
        <end position="130"/>
    </location>
</feature>
<feature type="domain" description="PDZ" evidence="2">
    <location>
        <begin position="310"/>
        <end position="358"/>
    </location>
</feature>
<dbReference type="Pfam" id="PF17820">
    <property type="entry name" value="PDZ_6"/>
    <property type="match status" value="1"/>
</dbReference>
<dbReference type="SUPFAM" id="SSF50156">
    <property type="entry name" value="PDZ domain-like"/>
    <property type="match status" value="1"/>
</dbReference>
<feature type="transmembrane region" description="Helical" evidence="1">
    <location>
        <begin position="249"/>
        <end position="280"/>
    </location>
</feature>
<dbReference type="InterPro" id="IPR041489">
    <property type="entry name" value="PDZ_6"/>
</dbReference>
<dbReference type="RefSeq" id="WP_377350770.1">
    <property type="nucleotide sequence ID" value="NZ_JBHLTP010000013.1"/>
</dbReference>
<evidence type="ECO:0000256" key="1">
    <source>
        <dbReference type="SAM" id="Phobius"/>
    </source>
</evidence>
<dbReference type="InterPro" id="IPR036034">
    <property type="entry name" value="PDZ_sf"/>
</dbReference>
<keyword evidence="1" id="KW-0472">Membrane</keyword>
<evidence type="ECO:0000259" key="2">
    <source>
        <dbReference type="Pfam" id="PF17820"/>
    </source>
</evidence>